<evidence type="ECO:0000256" key="7">
    <source>
        <dbReference type="ARBA" id="ARBA00022688"/>
    </source>
</evidence>
<feature type="transmembrane region" description="Helical" evidence="11">
    <location>
        <begin position="248"/>
        <end position="266"/>
    </location>
</feature>
<evidence type="ECO:0000313" key="14">
    <source>
        <dbReference type="Proteomes" id="UP000637980"/>
    </source>
</evidence>
<keyword evidence="11" id="KW-0460">Magnesium</keyword>
<evidence type="ECO:0000256" key="4">
    <source>
        <dbReference type="ARBA" id="ARBA00022475"/>
    </source>
</evidence>
<comment type="cofactor">
    <cofactor evidence="1 11">
        <name>Mg(2+)</name>
        <dbReference type="ChEBI" id="CHEBI:18420"/>
    </cofactor>
</comment>
<dbReference type="InterPro" id="IPR039653">
    <property type="entry name" value="Prenyltransferase"/>
</dbReference>
<evidence type="ECO:0000256" key="6">
    <source>
        <dbReference type="ARBA" id="ARBA00022679"/>
    </source>
</evidence>
<sequence>MNAAKLQNNGEVVMFKTKDTGPVADAVKRHWVDTRLPAGLRPFARLARWERPIGWYLLMWPCLWSLALASNVAGSAILNIWYAVLMFIGAVAMRGAGCTYNDLVDKDIDDKVERTRSRPIPSGQVTSRQAKVFMVLQALVGFVVLLQFNTFTIILGISSLVIVAAYPFMKRITDWPQLVLGLAFSWGALMGWAAVFGSLSLTPVLLYCGGILWTIGYDTIYAHQDKEDDALVGVRSTARLFGEKTRQALVILYGATVLLFAGAFMLAGSGPLAYAGLALGAFHLLKQIRTLDIDDGDQCLELFKSNSTFGLILFVGLVLDGLATYYI</sequence>
<dbReference type="InterPro" id="IPR044878">
    <property type="entry name" value="UbiA_sf"/>
</dbReference>
<proteinExistence type="inferred from homology"/>
<name>A0ABQ3E4F9_9HYPH</name>
<evidence type="ECO:0000256" key="3">
    <source>
        <dbReference type="ARBA" id="ARBA00005985"/>
    </source>
</evidence>
<comment type="subcellular location">
    <subcellularLocation>
        <location evidence="11">Cell inner membrane</location>
        <topology evidence="11">Multi-pass membrane protein</topology>
    </subcellularLocation>
    <subcellularLocation>
        <location evidence="2">Membrane</location>
        <topology evidence="2">Multi-pass membrane protein</topology>
    </subcellularLocation>
</comment>
<keyword evidence="7 11" id="KW-0831">Ubiquinone biosynthesis</keyword>
<keyword evidence="9 11" id="KW-1133">Transmembrane helix</keyword>
<keyword evidence="6 11" id="KW-0808">Transferase</keyword>
<dbReference type="InterPro" id="IPR030470">
    <property type="entry name" value="UbiA_prenylTrfase_CS"/>
</dbReference>
<dbReference type="EMBL" id="BMXE01000001">
    <property type="protein sequence ID" value="GHB22123.1"/>
    <property type="molecule type" value="Genomic_DNA"/>
</dbReference>
<evidence type="ECO:0000256" key="12">
    <source>
        <dbReference type="NCBIfam" id="TIGR01474"/>
    </source>
</evidence>
<keyword evidence="14" id="KW-1185">Reference proteome</keyword>
<feature type="transmembrane region" description="Helical" evidence="11">
    <location>
        <begin position="80"/>
        <end position="97"/>
    </location>
</feature>
<dbReference type="InterPro" id="IPR000537">
    <property type="entry name" value="UbiA_prenyltransferase"/>
</dbReference>
<evidence type="ECO:0000256" key="5">
    <source>
        <dbReference type="ARBA" id="ARBA00022519"/>
    </source>
</evidence>
<dbReference type="NCBIfam" id="TIGR01474">
    <property type="entry name" value="ubiA_proteo"/>
    <property type="match status" value="1"/>
</dbReference>
<comment type="pathway">
    <text evidence="11">Cofactor biosynthesis; ubiquinone biosynthesis.</text>
</comment>
<dbReference type="Pfam" id="PF01040">
    <property type="entry name" value="UbiA"/>
    <property type="match status" value="1"/>
</dbReference>
<keyword evidence="8 11" id="KW-0812">Transmembrane</keyword>
<dbReference type="InterPro" id="IPR006370">
    <property type="entry name" value="HB_polyprenyltransferase-like"/>
</dbReference>
<accession>A0ABQ3E4F9</accession>
<feature type="transmembrane region" description="Helical" evidence="11">
    <location>
        <begin position="53"/>
        <end position="73"/>
    </location>
</feature>
<dbReference type="HAMAP" id="MF_01635">
    <property type="entry name" value="UbiA"/>
    <property type="match status" value="1"/>
</dbReference>
<dbReference type="Gene3D" id="1.10.357.140">
    <property type="entry name" value="UbiA prenyltransferase"/>
    <property type="match status" value="1"/>
</dbReference>
<evidence type="ECO:0000256" key="8">
    <source>
        <dbReference type="ARBA" id="ARBA00022692"/>
    </source>
</evidence>
<keyword evidence="10 11" id="KW-0472">Membrane</keyword>
<keyword evidence="5 11" id="KW-0997">Cell inner membrane</keyword>
<dbReference type="Proteomes" id="UP000637980">
    <property type="component" value="Unassembled WGS sequence"/>
</dbReference>
<keyword evidence="4 11" id="KW-1003">Cell membrane</keyword>
<dbReference type="PROSITE" id="PS00943">
    <property type="entry name" value="UBIA"/>
    <property type="match status" value="1"/>
</dbReference>
<gene>
    <name evidence="11 13" type="primary">ubiA</name>
    <name evidence="13" type="ORF">GCM10007094_07840</name>
</gene>
<evidence type="ECO:0000313" key="13">
    <source>
        <dbReference type="EMBL" id="GHB22123.1"/>
    </source>
</evidence>
<comment type="similarity">
    <text evidence="3 11">Belongs to the UbiA prenyltransferase family.</text>
</comment>
<dbReference type="EC" id="2.5.1.39" evidence="11 12"/>
<dbReference type="PANTHER" id="PTHR11048">
    <property type="entry name" value="PRENYLTRANSFERASES"/>
    <property type="match status" value="1"/>
</dbReference>
<dbReference type="CDD" id="cd13959">
    <property type="entry name" value="PT_UbiA_COQ2"/>
    <property type="match status" value="1"/>
</dbReference>
<evidence type="ECO:0000256" key="11">
    <source>
        <dbReference type="HAMAP-Rule" id="MF_01635"/>
    </source>
</evidence>
<evidence type="ECO:0000256" key="10">
    <source>
        <dbReference type="ARBA" id="ARBA00023136"/>
    </source>
</evidence>
<evidence type="ECO:0000256" key="2">
    <source>
        <dbReference type="ARBA" id="ARBA00004141"/>
    </source>
</evidence>
<dbReference type="PANTHER" id="PTHR11048:SF28">
    <property type="entry name" value="4-HYDROXYBENZOATE POLYPRENYLTRANSFERASE, MITOCHONDRIAL"/>
    <property type="match status" value="1"/>
</dbReference>
<feature type="transmembrane region" description="Helical" evidence="11">
    <location>
        <begin position="309"/>
        <end position="326"/>
    </location>
</feature>
<feature type="transmembrane region" description="Helical" evidence="11">
    <location>
        <begin position="138"/>
        <end position="166"/>
    </location>
</feature>
<evidence type="ECO:0000256" key="9">
    <source>
        <dbReference type="ARBA" id="ARBA00022989"/>
    </source>
</evidence>
<evidence type="ECO:0000256" key="1">
    <source>
        <dbReference type="ARBA" id="ARBA00001946"/>
    </source>
</evidence>
<comment type="catalytic activity">
    <reaction evidence="11">
        <text>all-trans-octaprenyl diphosphate + 4-hydroxybenzoate = 4-hydroxy-3-(all-trans-octaprenyl)benzoate + diphosphate</text>
        <dbReference type="Rhea" id="RHEA:27782"/>
        <dbReference type="ChEBI" id="CHEBI:1617"/>
        <dbReference type="ChEBI" id="CHEBI:17879"/>
        <dbReference type="ChEBI" id="CHEBI:33019"/>
        <dbReference type="ChEBI" id="CHEBI:57711"/>
        <dbReference type="EC" id="2.5.1.39"/>
    </reaction>
</comment>
<comment type="function">
    <text evidence="11">Catalyzes the prenylation of para-hydroxybenzoate (PHB) with an all-trans polyprenyl group. Mediates the second step in the final reaction sequence of ubiquinone-8 (UQ-8) biosynthesis, which is the condensation of the polyisoprenoid side chain with PHB, generating the first membrane-bound Q intermediate 3-octaprenyl-4-hydroxybenzoate.</text>
</comment>
<reference evidence="14" key="1">
    <citation type="journal article" date="2019" name="Int. J. Syst. Evol. Microbiol.">
        <title>The Global Catalogue of Microorganisms (GCM) 10K type strain sequencing project: providing services to taxonomists for standard genome sequencing and annotation.</title>
        <authorList>
            <consortium name="The Broad Institute Genomics Platform"/>
            <consortium name="The Broad Institute Genome Sequencing Center for Infectious Disease"/>
            <person name="Wu L."/>
            <person name="Ma J."/>
        </authorList>
    </citation>
    <scope>NUCLEOTIDE SEQUENCE [LARGE SCALE GENOMIC DNA]</scope>
    <source>
        <strain evidence="14">KCTC 12861</strain>
    </source>
</reference>
<comment type="caution">
    <text evidence="13">The sequence shown here is derived from an EMBL/GenBank/DDBJ whole genome shotgun (WGS) entry which is preliminary data.</text>
</comment>
<organism evidence="13 14">
    <name type="scientific">Pseudovibrio japonicus</name>
    <dbReference type="NCBI Taxonomy" id="366534"/>
    <lineage>
        <taxon>Bacteria</taxon>
        <taxon>Pseudomonadati</taxon>
        <taxon>Pseudomonadota</taxon>
        <taxon>Alphaproteobacteria</taxon>
        <taxon>Hyphomicrobiales</taxon>
        <taxon>Stappiaceae</taxon>
        <taxon>Pseudovibrio</taxon>
    </lineage>
</organism>
<protein>
    <recommendedName>
        <fullName evidence="11 12">4-hydroxybenzoate octaprenyltransferase</fullName>
        <ecNumber evidence="11 12">2.5.1.39</ecNumber>
    </recommendedName>
    <alternativeName>
        <fullName evidence="11">4-HB polyprenyltransferase</fullName>
    </alternativeName>
</protein>